<dbReference type="GO" id="GO:0016567">
    <property type="term" value="P:protein ubiquitination"/>
    <property type="evidence" value="ECO:0007669"/>
    <property type="project" value="TreeGrafter"/>
</dbReference>
<evidence type="ECO:0000256" key="2">
    <source>
        <dbReference type="SAM" id="Phobius"/>
    </source>
</evidence>
<feature type="transmembrane region" description="Helical" evidence="2">
    <location>
        <begin position="216"/>
        <end position="242"/>
    </location>
</feature>
<evidence type="ECO:0000259" key="3">
    <source>
        <dbReference type="PROSITE" id="PS50089"/>
    </source>
</evidence>
<dbReference type="InterPro" id="IPR044926">
    <property type="entry name" value="RGS_subdomain_2"/>
</dbReference>
<sequence>MNAKKKMLIKAFWSKEYAQWIASTRDFYAVILPSLRKLQACFDQALDEHHGGGNQLAMESYGKKKLGEDFRLWKVDFDQEDECGICLEPCTKMVLPNCCYSMCTKCYRNWSTKSESCPFCRGSLKRDFSLTPKALLECLLPTAILPFEIHCSRFSPAVGGSESGSPTAMAGCAVEGGCPSDYIAIAISGLSVVVLLSRSILPFVVHKVSRKKGSGFWIPMIQVLASINLVISLVMSVSYLRFKKRHPWQSCYIWAVWIEGPLGFGLLLSCRIVQAFQLYFIFGKKRLPPLRSHISLPLFLLPWFALAALIHMREPLNDHCHMRAQWVVPVICLHAVFVGILVAFTAAIRHIEFRFNELRDLWRGILVAASSICVWITSYVLNRVHEEIGWLQVLSRFLLLVTTGVLIVVVVSISSSQPLLSQISLRRRESMRCKTMGQVLGIPDSGLISHNEANSAVNPNEPLEKLLLDKRFRQSFMAFADSCLAGESMHFYEDIHELGKIPPDDSIRRIYMAREIIDKYILAGSVMEVNISHRCRQEILTTPDMAHPLLFDNALNELLQLMKMNLARDYWSSIFFLKFKEETSKGPAGHELEQVSDCSFSPRLSSIHGFDDPFRHEHLSEL</sequence>
<keyword evidence="1" id="KW-0479">Metal-binding</keyword>
<keyword evidence="6" id="KW-1185">Reference proteome</keyword>
<gene>
    <name evidence="5" type="ORF">SAY87_028839</name>
</gene>
<organism evidence="5 6">
    <name type="scientific">Trapa incisa</name>
    <dbReference type="NCBI Taxonomy" id="236973"/>
    <lineage>
        <taxon>Eukaryota</taxon>
        <taxon>Viridiplantae</taxon>
        <taxon>Streptophyta</taxon>
        <taxon>Embryophyta</taxon>
        <taxon>Tracheophyta</taxon>
        <taxon>Spermatophyta</taxon>
        <taxon>Magnoliopsida</taxon>
        <taxon>eudicotyledons</taxon>
        <taxon>Gunneridae</taxon>
        <taxon>Pentapetalae</taxon>
        <taxon>rosids</taxon>
        <taxon>malvids</taxon>
        <taxon>Myrtales</taxon>
        <taxon>Lythraceae</taxon>
        <taxon>Trapa</taxon>
    </lineage>
</organism>
<feature type="transmembrane region" description="Helical" evidence="2">
    <location>
        <begin position="360"/>
        <end position="381"/>
    </location>
</feature>
<keyword evidence="2" id="KW-0812">Transmembrane</keyword>
<evidence type="ECO:0000256" key="1">
    <source>
        <dbReference type="PROSITE-ProRule" id="PRU00175"/>
    </source>
</evidence>
<keyword evidence="2" id="KW-1133">Transmembrane helix</keyword>
<keyword evidence="2" id="KW-0472">Membrane</keyword>
<dbReference type="Gene3D" id="1.10.167.10">
    <property type="entry name" value="Regulator of G-protein Signalling 4, domain 2"/>
    <property type="match status" value="1"/>
</dbReference>
<protein>
    <recommendedName>
        <fullName evidence="7">Regulator of G-protein signaling 1</fullName>
    </recommendedName>
</protein>
<dbReference type="Gene3D" id="3.30.40.10">
    <property type="entry name" value="Zinc/RING finger domain, C3HC4 (zinc finger)"/>
    <property type="match status" value="1"/>
</dbReference>
<dbReference type="PROSITE" id="PS50132">
    <property type="entry name" value="RGS"/>
    <property type="match status" value="1"/>
</dbReference>
<dbReference type="SUPFAM" id="SSF48097">
    <property type="entry name" value="Regulator of G-protein signaling, RGS"/>
    <property type="match status" value="1"/>
</dbReference>
<feature type="transmembrane region" description="Helical" evidence="2">
    <location>
        <begin position="294"/>
        <end position="312"/>
    </location>
</feature>
<keyword evidence="1" id="KW-0863">Zinc-finger</keyword>
<dbReference type="PANTHER" id="PTHR15315">
    <property type="entry name" value="RING FINGER PROTEIN 41, 151"/>
    <property type="match status" value="1"/>
</dbReference>
<dbReference type="PROSITE" id="PS50089">
    <property type="entry name" value="ZF_RING_2"/>
    <property type="match status" value="1"/>
</dbReference>
<dbReference type="GO" id="GO:0061630">
    <property type="term" value="F:ubiquitin protein ligase activity"/>
    <property type="evidence" value="ECO:0007669"/>
    <property type="project" value="TreeGrafter"/>
</dbReference>
<accession>A0AAN7KVL7</accession>
<dbReference type="InterPro" id="IPR001841">
    <property type="entry name" value="Znf_RING"/>
</dbReference>
<feature type="transmembrane region" description="Helical" evidence="2">
    <location>
        <begin position="262"/>
        <end position="282"/>
    </location>
</feature>
<evidence type="ECO:0000259" key="4">
    <source>
        <dbReference type="PROSITE" id="PS50132"/>
    </source>
</evidence>
<proteinExistence type="predicted"/>
<comment type="caution">
    <text evidence="5">The sequence shown here is derived from an EMBL/GenBank/DDBJ whole genome shotgun (WGS) entry which is preliminary data.</text>
</comment>
<reference evidence="5 6" key="1">
    <citation type="journal article" date="2023" name="Hortic Res">
        <title>Pangenome of water caltrop reveals structural variations and asymmetric subgenome divergence after allopolyploidization.</title>
        <authorList>
            <person name="Zhang X."/>
            <person name="Chen Y."/>
            <person name="Wang L."/>
            <person name="Yuan Y."/>
            <person name="Fang M."/>
            <person name="Shi L."/>
            <person name="Lu R."/>
            <person name="Comes H.P."/>
            <person name="Ma Y."/>
            <person name="Chen Y."/>
            <person name="Huang G."/>
            <person name="Zhou Y."/>
            <person name="Zheng Z."/>
            <person name="Qiu Y."/>
        </authorList>
    </citation>
    <scope>NUCLEOTIDE SEQUENCE [LARGE SCALE GENOMIC DNA]</scope>
    <source>
        <tissue evidence="5">Roots</tissue>
    </source>
</reference>
<dbReference type="Proteomes" id="UP001345219">
    <property type="component" value="Chromosome 22"/>
</dbReference>
<dbReference type="InterPro" id="IPR016137">
    <property type="entry name" value="RGS"/>
</dbReference>
<dbReference type="AlphaFoldDB" id="A0AAN7KVL7"/>
<dbReference type="Pfam" id="PF00615">
    <property type="entry name" value="RGS"/>
    <property type="match status" value="1"/>
</dbReference>
<feature type="transmembrane region" description="Helical" evidence="2">
    <location>
        <begin position="393"/>
        <end position="420"/>
    </location>
</feature>
<dbReference type="InterPro" id="IPR013083">
    <property type="entry name" value="Znf_RING/FYVE/PHD"/>
</dbReference>
<evidence type="ECO:0000313" key="5">
    <source>
        <dbReference type="EMBL" id="KAK4773820.1"/>
    </source>
</evidence>
<dbReference type="GO" id="GO:0008270">
    <property type="term" value="F:zinc ion binding"/>
    <property type="evidence" value="ECO:0007669"/>
    <property type="project" value="UniProtKB-KW"/>
</dbReference>
<feature type="domain" description="RGS" evidence="4">
    <location>
        <begin position="462"/>
        <end position="580"/>
    </location>
</feature>
<dbReference type="SMART" id="SM00315">
    <property type="entry name" value="RGS"/>
    <property type="match status" value="1"/>
</dbReference>
<feature type="transmembrane region" description="Helical" evidence="2">
    <location>
        <begin position="324"/>
        <end position="348"/>
    </location>
</feature>
<evidence type="ECO:0008006" key="7">
    <source>
        <dbReference type="Google" id="ProtNLM"/>
    </source>
</evidence>
<evidence type="ECO:0000313" key="6">
    <source>
        <dbReference type="Proteomes" id="UP001345219"/>
    </source>
</evidence>
<feature type="transmembrane region" description="Helical" evidence="2">
    <location>
        <begin position="182"/>
        <end position="204"/>
    </location>
</feature>
<feature type="domain" description="RING-type" evidence="3">
    <location>
        <begin position="83"/>
        <end position="121"/>
    </location>
</feature>
<dbReference type="EMBL" id="JAXIOK010000004">
    <property type="protein sequence ID" value="KAK4773820.1"/>
    <property type="molecule type" value="Genomic_DNA"/>
</dbReference>
<dbReference type="PANTHER" id="PTHR15315:SF84">
    <property type="entry name" value="RING-TYPE DOMAIN-CONTAINING PROTEIN"/>
    <property type="match status" value="1"/>
</dbReference>
<name>A0AAN7KVL7_9MYRT</name>
<dbReference type="SUPFAM" id="SSF57850">
    <property type="entry name" value="RING/U-box"/>
    <property type="match status" value="1"/>
</dbReference>
<dbReference type="InterPro" id="IPR036305">
    <property type="entry name" value="RGS_sf"/>
</dbReference>
<keyword evidence="1" id="KW-0862">Zinc</keyword>